<comment type="caution">
    <text evidence="1">The sequence shown here is derived from an EMBL/GenBank/DDBJ whole genome shotgun (WGS) entry which is preliminary data.</text>
</comment>
<gene>
    <name evidence="1" type="ORF">H6F41_01640</name>
</gene>
<dbReference type="SUPFAM" id="SSF51905">
    <property type="entry name" value="FAD/NAD(P)-binding domain"/>
    <property type="match status" value="1"/>
</dbReference>
<dbReference type="PANTHER" id="PTHR32098">
    <property type="entry name" value="LYCOPENE BETA/EPSILON CYCLASE PROTEIN"/>
    <property type="match status" value="1"/>
</dbReference>
<dbReference type="Gene3D" id="3.50.50.60">
    <property type="entry name" value="FAD/NAD(P)-binding domain"/>
    <property type="match status" value="1"/>
</dbReference>
<keyword evidence="2" id="KW-1185">Reference proteome</keyword>
<evidence type="ECO:0000313" key="2">
    <source>
        <dbReference type="Proteomes" id="UP000642094"/>
    </source>
</evidence>
<dbReference type="RefSeq" id="WP_190401740.1">
    <property type="nucleotide sequence ID" value="NZ_JACJQB010000002.1"/>
</dbReference>
<evidence type="ECO:0000313" key="1">
    <source>
        <dbReference type="EMBL" id="MBD2186843.1"/>
    </source>
</evidence>
<name>A0ABR7ZSA6_9CYAN</name>
<organism evidence="1 2">
    <name type="scientific">Pseudanabaena mucicola FACHB-723</name>
    <dbReference type="NCBI Taxonomy" id="2692860"/>
    <lineage>
        <taxon>Bacteria</taxon>
        <taxon>Bacillati</taxon>
        <taxon>Cyanobacteriota</taxon>
        <taxon>Cyanophyceae</taxon>
        <taxon>Pseudanabaenales</taxon>
        <taxon>Pseudanabaenaceae</taxon>
        <taxon>Pseudanabaena</taxon>
    </lineage>
</organism>
<accession>A0ABR7ZSA6</accession>
<proteinExistence type="predicted"/>
<dbReference type="InterPro" id="IPR036188">
    <property type="entry name" value="FAD/NAD-bd_sf"/>
</dbReference>
<reference evidence="1 2" key="1">
    <citation type="journal article" date="2020" name="ISME J.">
        <title>Comparative genomics reveals insights into cyanobacterial evolution and habitat adaptation.</title>
        <authorList>
            <person name="Chen M.Y."/>
            <person name="Teng W.K."/>
            <person name="Zhao L."/>
            <person name="Hu C.X."/>
            <person name="Zhou Y.K."/>
            <person name="Han B.P."/>
            <person name="Song L.R."/>
            <person name="Shu W.S."/>
        </authorList>
    </citation>
    <scope>NUCLEOTIDE SEQUENCE [LARGE SCALE GENOMIC DNA]</scope>
    <source>
        <strain evidence="1 2">FACHB-723</strain>
    </source>
</reference>
<dbReference type="PANTHER" id="PTHR32098:SF5">
    <property type="entry name" value="LYCOPENE BETA_EPSILON CYCLASE PROTEIN"/>
    <property type="match status" value="1"/>
</dbReference>
<dbReference type="Proteomes" id="UP000642094">
    <property type="component" value="Unassembled WGS sequence"/>
</dbReference>
<dbReference type="EMBL" id="JACJQB010000002">
    <property type="protein sequence ID" value="MBD2186843.1"/>
    <property type="molecule type" value="Genomic_DNA"/>
</dbReference>
<protein>
    <submittedName>
        <fullName evidence="1">Flavin-dependent dehydrogenase</fullName>
    </submittedName>
</protein>
<sequence length="665" mass="76128">MQQLLYIEIPTPQIEAVKTWLQSDYQPPFGKKSVAKHGFILDHQNRSGAIANLSVFLWTLQRTTYLKVFRWSEEVMDGEREFLDHLTKASRQAFPYEFKRLPAIATNQNIFEALAVEYPLTAKFFQRIPNGEYDLNRVYWWEKRWRESVKSPETPKDVIFRETNSAKQDLQYDIVYLGGALGAIHAAMMAKLGYRVCLVERIPFGRMNREWNISRAEFQNLIDFGLFSKEEFEAMITAEYVDGFNKFFDSNNPPHLKAKVLHTPTVLNIAIDTHRLLEICSKKLHQYGAVICDRTEFEKVVISEHGATIFAKNLETNTPVIITSKLVIDAMGSASAIAQQLNAGQAFDSVCPTVGAVLEGIEPHVWDSQYGDVLFSHGDISRGRQLIWELFPAEKNELTIYLFHYHQVHPENAGSLLEMYEDFFTILPEYRRCDMEKLTWKKATFGYITGHYSLNENSKKCSFDRILAIGDAASLQSPLVFTGFGSLVRNLPRLATLLDTALKHDLLRADDLSQINAYQSNIAVTWLFSKGMMVPTGMHLPPERINSMLNTFFGLLADEPQPVSDRFIKDRLNWLMFNRLALIAAFKNPKLVLWILEMAGIGDMLKWLSSYGAFTRNSLTNAVLGAWLPQLLRSSQSWLEPSNPRLWLRLLSWSYALNYSVGKSK</sequence>